<organism evidence="2 3">
    <name type="scientific">Drosophila navojoa</name>
    <name type="common">Fruit fly</name>
    <dbReference type="NCBI Taxonomy" id="7232"/>
    <lineage>
        <taxon>Eukaryota</taxon>
        <taxon>Metazoa</taxon>
        <taxon>Ecdysozoa</taxon>
        <taxon>Arthropoda</taxon>
        <taxon>Hexapoda</taxon>
        <taxon>Insecta</taxon>
        <taxon>Pterygota</taxon>
        <taxon>Neoptera</taxon>
        <taxon>Endopterygota</taxon>
        <taxon>Diptera</taxon>
        <taxon>Brachycera</taxon>
        <taxon>Muscomorpha</taxon>
        <taxon>Ephydroidea</taxon>
        <taxon>Drosophilidae</taxon>
        <taxon>Drosophila</taxon>
    </lineage>
</organism>
<gene>
    <name evidence="2" type="ORF">AWZ03_012058</name>
</gene>
<dbReference type="OMA" id="AKCQARH"/>
<sequence length="81" mass="8784">MELNGTEASQRVPGCPQLSRTKPKRNCAVPRLQQEAARGAGAGDGGSFATVAADMQTYSNFQDDVPAKCQARHKDFTMQQR</sequence>
<proteinExistence type="predicted"/>
<keyword evidence="3" id="KW-1185">Reference proteome</keyword>
<comment type="caution">
    <text evidence="2">The sequence shown here is derived from an EMBL/GenBank/DDBJ whole genome shotgun (WGS) entry which is preliminary data.</text>
</comment>
<dbReference type="Proteomes" id="UP000295192">
    <property type="component" value="Unassembled WGS sequence"/>
</dbReference>
<dbReference type="AlphaFoldDB" id="A0A484AY40"/>
<feature type="region of interest" description="Disordered" evidence="1">
    <location>
        <begin position="1"/>
        <end position="26"/>
    </location>
</feature>
<evidence type="ECO:0000313" key="2">
    <source>
        <dbReference type="EMBL" id="TDG41519.1"/>
    </source>
</evidence>
<evidence type="ECO:0000313" key="3">
    <source>
        <dbReference type="Proteomes" id="UP000295192"/>
    </source>
</evidence>
<protein>
    <submittedName>
        <fullName evidence="2">Uncharacterized protein</fullName>
    </submittedName>
</protein>
<dbReference type="EMBL" id="LSRL02000337">
    <property type="protein sequence ID" value="TDG41519.1"/>
    <property type="molecule type" value="Genomic_DNA"/>
</dbReference>
<reference evidence="2 3" key="1">
    <citation type="journal article" date="2019" name="J. Hered.">
        <title>An Improved Genome Assembly for Drosophila navojoa, the Basal Species in the mojavensis Cluster.</title>
        <authorList>
            <person name="Vanderlinde T."/>
            <person name="Dupim E.G."/>
            <person name="Nazario-Yepiz N.O."/>
            <person name="Carvalho A.B."/>
        </authorList>
    </citation>
    <scope>NUCLEOTIDE SEQUENCE [LARGE SCALE GENOMIC DNA]</scope>
    <source>
        <strain evidence="2">Navoj_Jal97</strain>
        <tissue evidence="2">Whole organism</tissue>
    </source>
</reference>
<accession>A0A484AY40</accession>
<name>A0A484AY40_DRONA</name>
<evidence type="ECO:0000256" key="1">
    <source>
        <dbReference type="SAM" id="MobiDB-lite"/>
    </source>
</evidence>